<dbReference type="Proteomes" id="UP000703661">
    <property type="component" value="Unassembled WGS sequence"/>
</dbReference>
<evidence type="ECO:0000313" key="4">
    <source>
        <dbReference type="EMBL" id="KAG0012403.1"/>
    </source>
</evidence>
<dbReference type="GO" id="GO:0008142">
    <property type="term" value="F:oxysterol binding"/>
    <property type="evidence" value="ECO:0007669"/>
    <property type="project" value="TreeGrafter"/>
</dbReference>
<comment type="caution">
    <text evidence="4">The sequence shown here is derived from an EMBL/GenBank/DDBJ whole genome shotgun (WGS) entry which is preliminary data.</text>
</comment>
<sequence length="377" mass="41666">MAKEKQEKNSDSDASSLSEAPAAHKDSIRSFIATLASFSGDLQYWGDRPKLLADIPTGATPEERMLKCTRWFIATLYSSYGYRSTNAGMEKKPYNPILGEQFYAQWSNQEIGDTVLQAEQIFGFHIENKKAKIILQGHCGQKSRFAMPAGVDISQTGHAILTLTEHNETYLITLPSLQVRGIITGRPYLELAHSTHIISSAGIHASIDYSGKGYFSGQRNGFKASLKRIDGDTIYVAKGLWSGTSTYSDGKKGSEGLPFYDVNETAPVPPEVKPHEEMSPIESRKLWAGVTAAINNKDYSTASKEKSKIEEAQRTLAKIRKEKGETQADALKLFMLVDEKADSAGQSFAVLKEKLVEIAGPKAIKEDDDKPHWRLRA</sequence>
<name>A0A9P6MSV4_9FUNG</name>
<feature type="compositionally biased region" description="Basic and acidic residues" evidence="3">
    <location>
        <begin position="1"/>
        <end position="11"/>
    </location>
</feature>
<keyword evidence="2" id="KW-0175">Coiled coil</keyword>
<gene>
    <name evidence="4" type="primary">KES1_2</name>
    <name evidence="4" type="ORF">BGZ80_011762</name>
</gene>
<evidence type="ECO:0000256" key="2">
    <source>
        <dbReference type="SAM" id="Coils"/>
    </source>
</evidence>
<comment type="similarity">
    <text evidence="1">Belongs to the OSBP family.</text>
</comment>
<dbReference type="Gene3D" id="1.10.287.2720">
    <property type="match status" value="1"/>
</dbReference>
<dbReference type="SUPFAM" id="SSF144000">
    <property type="entry name" value="Oxysterol-binding protein-like"/>
    <property type="match status" value="1"/>
</dbReference>
<accession>A0A9P6MSV4</accession>
<proteinExistence type="inferred from homology"/>
<dbReference type="Gene3D" id="6.10.140.1150">
    <property type="match status" value="1"/>
</dbReference>
<evidence type="ECO:0000256" key="1">
    <source>
        <dbReference type="ARBA" id="ARBA00008842"/>
    </source>
</evidence>
<evidence type="ECO:0000256" key="3">
    <source>
        <dbReference type="SAM" id="MobiDB-lite"/>
    </source>
</evidence>
<dbReference type="InterPro" id="IPR037239">
    <property type="entry name" value="OSBP_sf"/>
</dbReference>
<feature type="region of interest" description="Disordered" evidence="3">
    <location>
        <begin position="1"/>
        <end position="21"/>
    </location>
</feature>
<dbReference type="Gene3D" id="2.40.160.120">
    <property type="match status" value="1"/>
</dbReference>
<dbReference type="InterPro" id="IPR000648">
    <property type="entry name" value="Oxysterol-bd"/>
</dbReference>
<dbReference type="Pfam" id="PF01237">
    <property type="entry name" value="Oxysterol_BP"/>
    <property type="match status" value="1"/>
</dbReference>
<evidence type="ECO:0000313" key="5">
    <source>
        <dbReference type="Proteomes" id="UP000703661"/>
    </source>
</evidence>
<protein>
    <submittedName>
        <fullName evidence="4">Oxysterol binding protein</fullName>
    </submittedName>
</protein>
<dbReference type="PANTHER" id="PTHR10972">
    <property type="entry name" value="OXYSTEROL-BINDING PROTEIN-RELATED"/>
    <property type="match status" value="1"/>
</dbReference>
<feature type="coiled-coil region" evidence="2">
    <location>
        <begin position="302"/>
        <end position="329"/>
    </location>
</feature>
<reference evidence="4" key="1">
    <citation type="journal article" date="2020" name="Fungal Divers.">
        <title>Resolving the Mortierellaceae phylogeny through synthesis of multi-gene phylogenetics and phylogenomics.</title>
        <authorList>
            <person name="Vandepol N."/>
            <person name="Liber J."/>
            <person name="Desiro A."/>
            <person name="Na H."/>
            <person name="Kennedy M."/>
            <person name="Barry K."/>
            <person name="Grigoriev I.V."/>
            <person name="Miller A.N."/>
            <person name="O'Donnell K."/>
            <person name="Stajich J.E."/>
            <person name="Bonito G."/>
        </authorList>
    </citation>
    <scope>NUCLEOTIDE SEQUENCE</scope>
    <source>
        <strain evidence="4">NRRL 2769</strain>
    </source>
</reference>
<dbReference type="EMBL" id="JAAAID010000989">
    <property type="protein sequence ID" value="KAG0012403.1"/>
    <property type="molecule type" value="Genomic_DNA"/>
</dbReference>
<dbReference type="PANTHER" id="PTHR10972:SF184">
    <property type="entry name" value="OXYSTEROL-BINDING PROTEIN HOMOLOG 4-RELATED"/>
    <property type="match status" value="1"/>
</dbReference>
<organism evidence="4 5">
    <name type="scientific">Entomortierella chlamydospora</name>
    <dbReference type="NCBI Taxonomy" id="101097"/>
    <lineage>
        <taxon>Eukaryota</taxon>
        <taxon>Fungi</taxon>
        <taxon>Fungi incertae sedis</taxon>
        <taxon>Mucoromycota</taxon>
        <taxon>Mortierellomycotina</taxon>
        <taxon>Mortierellomycetes</taxon>
        <taxon>Mortierellales</taxon>
        <taxon>Mortierellaceae</taxon>
        <taxon>Entomortierella</taxon>
    </lineage>
</organism>
<dbReference type="GO" id="GO:0016020">
    <property type="term" value="C:membrane"/>
    <property type="evidence" value="ECO:0007669"/>
    <property type="project" value="TreeGrafter"/>
</dbReference>
<dbReference type="AlphaFoldDB" id="A0A9P6MSV4"/>
<dbReference type="GO" id="GO:0005829">
    <property type="term" value="C:cytosol"/>
    <property type="evidence" value="ECO:0007669"/>
    <property type="project" value="TreeGrafter"/>
</dbReference>
<keyword evidence="5" id="KW-1185">Reference proteome</keyword>